<evidence type="ECO:0000313" key="8">
    <source>
        <dbReference type="Proteomes" id="UP000824260"/>
    </source>
</evidence>
<dbReference type="GO" id="GO:0051287">
    <property type="term" value="F:NAD binding"/>
    <property type="evidence" value="ECO:0007669"/>
    <property type="project" value="InterPro"/>
</dbReference>
<dbReference type="SUPFAM" id="SSF51735">
    <property type="entry name" value="NAD(P)-binding Rossmann-fold domains"/>
    <property type="match status" value="1"/>
</dbReference>
<dbReference type="SUPFAM" id="SSF52283">
    <property type="entry name" value="Formate/glycerate dehydrogenase catalytic domain-like"/>
    <property type="match status" value="1"/>
</dbReference>
<evidence type="ECO:0000256" key="2">
    <source>
        <dbReference type="ARBA" id="ARBA00023002"/>
    </source>
</evidence>
<sequence length="315" mass="34551">MQKTMLCAIDCDMEERQALRAEAERAALPLTFAGWSDWMAVPRGACVSVRHAAYVDETVLRALRARDVTRLLTRSVGVDHIDLATASRLGMRVHGVPYSPDCVAEYALTLMLMAARNLGAVLSRVHRGDYRLEPHRARELRDMRVGVVGTGRIGARVIALLRAFGCTVAAYDRVHTEDVNYLPLDELLAQSDLVTLHLPLTAATRHMLNRERIARMKPGALLVNVSRGGLVDTSALCEALETGRLSGAALDVVEGEQGWFYRDRSGETPTFARLTALSNVILTPHTAFYTGRALADVAKNTVEMCLEEEGRVANG</sequence>
<comment type="similarity">
    <text evidence="1 4">Belongs to the D-isomer specific 2-hydroxyacid dehydrogenase family.</text>
</comment>
<name>A0A9D1CWY3_9FIRM</name>
<dbReference type="AlphaFoldDB" id="A0A9D1CWY3"/>
<evidence type="ECO:0000313" key="7">
    <source>
        <dbReference type="EMBL" id="HIQ81965.1"/>
    </source>
</evidence>
<keyword evidence="2 4" id="KW-0560">Oxidoreductase</keyword>
<reference evidence="7" key="1">
    <citation type="submission" date="2020-10" db="EMBL/GenBank/DDBJ databases">
        <authorList>
            <person name="Gilroy R."/>
        </authorList>
    </citation>
    <scope>NUCLEOTIDE SEQUENCE</scope>
    <source>
        <strain evidence="7">ChiSjej6B24-2974</strain>
    </source>
</reference>
<accession>A0A9D1CWY3</accession>
<dbReference type="InterPro" id="IPR006139">
    <property type="entry name" value="D-isomer_2_OHA_DH_cat_dom"/>
</dbReference>
<evidence type="ECO:0000256" key="4">
    <source>
        <dbReference type="RuleBase" id="RU003719"/>
    </source>
</evidence>
<dbReference type="EMBL" id="DVFZ01000028">
    <property type="protein sequence ID" value="HIQ81965.1"/>
    <property type="molecule type" value="Genomic_DNA"/>
</dbReference>
<keyword evidence="3" id="KW-0520">NAD</keyword>
<protein>
    <submittedName>
        <fullName evidence="7">Lactate dehydrogenase</fullName>
    </submittedName>
</protein>
<evidence type="ECO:0000259" key="6">
    <source>
        <dbReference type="Pfam" id="PF02826"/>
    </source>
</evidence>
<dbReference type="PANTHER" id="PTHR43026">
    <property type="entry name" value="2-HYDROXYACID DEHYDROGENASE HOMOLOG 1-RELATED"/>
    <property type="match status" value="1"/>
</dbReference>
<evidence type="ECO:0000259" key="5">
    <source>
        <dbReference type="Pfam" id="PF00389"/>
    </source>
</evidence>
<dbReference type="GO" id="GO:0004617">
    <property type="term" value="F:phosphoglycerate dehydrogenase activity"/>
    <property type="evidence" value="ECO:0007669"/>
    <property type="project" value="UniProtKB-ARBA"/>
</dbReference>
<reference evidence="7" key="2">
    <citation type="journal article" date="2021" name="PeerJ">
        <title>Extensive microbial diversity within the chicken gut microbiome revealed by metagenomics and culture.</title>
        <authorList>
            <person name="Gilroy R."/>
            <person name="Ravi A."/>
            <person name="Getino M."/>
            <person name="Pursley I."/>
            <person name="Horton D.L."/>
            <person name="Alikhan N.F."/>
            <person name="Baker D."/>
            <person name="Gharbi K."/>
            <person name="Hall N."/>
            <person name="Watson M."/>
            <person name="Adriaenssens E.M."/>
            <person name="Foster-Nyarko E."/>
            <person name="Jarju S."/>
            <person name="Secka A."/>
            <person name="Antonio M."/>
            <person name="Oren A."/>
            <person name="Chaudhuri R.R."/>
            <person name="La Ragione R."/>
            <person name="Hildebrand F."/>
            <person name="Pallen M.J."/>
        </authorList>
    </citation>
    <scope>NUCLEOTIDE SEQUENCE</scope>
    <source>
        <strain evidence="7">ChiSjej6B24-2974</strain>
    </source>
</reference>
<dbReference type="GO" id="GO:0008720">
    <property type="term" value="F:D-lactate dehydrogenase (NAD+) activity"/>
    <property type="evidence" value="ECO:0007669"/>
    <property type="project" value="TreeGrafter"/>
</dbReference>
<dbReference type="Pfam" id="PF00389">
    <property type="entry name" value="2-Hacid_dh"/>
    <property type="match status" value="1"/>
</dbReference>
<dbReference type="FunFam" id="3.40.50.720:FF:000041">
    <property type="entry name" value="D-3-phosphoglycerate dehydrogenase"/>
    <property type="match status" value="1"/>
</dbReference>
<gene>
    <name evidence="7" type="ORF">IAA52_02555</name>
</gene>
<feature type="domain" description="D-isomer specific 2-hydroxyacid dehydrogenase catalytic" evidence="5">
    <location>
        <begin position="46"/>
        <end position="305"/>
    </location>
</feature>
<dbReference type="InterPro" id="IPR058205">
    <property type="entry name" value="D-LDH-like"/>
</dbReference>
<proteinExistence type="inferred from homology"/>
<dbReference type="Proteomes" id="UP000824260">
    <property type="component" value="Unassembled WGS sequence"/>
</dbReference>
<dbReference type="Pfam" id="PF02826">
    <property type="entry name" value="2-Hacid_dh_C"/>
    <property type="match status" value="1"/>
</dbReference>
<dbReference type="InterPro" id="IPR006140">
    <property type="entry name" value="D-isomer_DH_NAD-bd"/>
</dbReference>
<dbReference type="PROSITE" id="PS00671">
    <property type="entry name" value="D_2_HYDROXYACID_DH_3"/>
    <property type="match status" value="1"/>
</dbReference>
<comment type="caution">
    <text evidence="7">The sequence shown here is derived from an EMBL/GenBank/DDBJ whole genome shotgun (WGS) entry which is preliminary data.</text>
</comment>
<dbReference type="InterPro" id="IPR036291">
    <property type="entry name" value="NAD(P)-bd_dom_sf"/>
</dbReference>
<dbReference type="PANTHER" id="PTHR43026:SF1">
    <property type="entry name" value="2-HYDROXYACID DEHYDROGENASE HOMOLOG 1-RELATED"/>
    <property type="match status" value="1"/>
</dbReference>
<dbReference type="Gene3D" id="3.40.50.720">
    <property type="entry name" value="NAD(P)-binding Rossmann-like Domain"/>
    <property type="match status" value="2"/>
</dbReference>
<dbReference type="GO" id="GO:0006564">
    <property type="term" value="P:L-serine biosynthetic process"/>
    <property type="evidence" value="ECO:0007669"/>
    <property type="project" value="UniProtKB-ARBA"/>
</dbReference>
<feature type="domain" description="D-isomer specific 2-hydroxyacid dehydrogenase NAD-binding" evidence="6">
    <location>
        <begin position="108"/>
        <end position="287"/>
    </location>
</feature>
<organism evidence="7 8">
    <name type="scientific">Candidatus Pullichristensenella stercorigallinarum</name>
    <dbReference type="NCBI Taxonomy" id="2840909"/>
    <lineage>
        <taxon>Bacteria</taxon>
        <taxon>Bacillati</taxon>
        <taxon>Bacillota</taxon>
        <taxon>Clostridia</taxon>
        <taxon>Candidatus Pullichristensenella</taxon>
    </lineage>
</organism>
<dbReference type="InterPro" id="IPR029753">
    <property type="entry name" value="D-isomer_DH_CS"/>
</dbReference>
<dbReference type="GO" id="GO:0047545">
    <property type="term" value="F:(S)-2-hydroxyglutarate dehydrogenase activity"/>
    <property type="evidence" value="ECO:0007669"/>
    <property type="project" value="UniProtKB-ARBA"/>
</dbReference>
<evidence type="ECO:0000256" key="1">
    <source>
        <dbReference type="ARBA" id="ARBA00005854"/>
    </source>
</evidence>
<evidence type="ECO:0000256" key="3">
    <source>
        <dbReference type="ARBA" id="ARBA00023027"/>
    </source>
</evidence>